<comment type="similarity">
    <text evidence="1">Belongs to the pseudouridine synthase RluA family.</text>
</comment>
<dbReference type="Proteomes" id="UP001575105">
    <property type="component" value="Unassembled WGS sequence"/>
</dbReference>
<protein>
    <submittedName>
        <fullName evidence="6">RluA family pseudouridine synthase</fullName>
    </submittedName>
</protein>
<evidence type="ECO:0000256" key="4">
    <source>
        <dbReference type="SAM" id="MobiDB-lite"/>
    </source>
</evidence>
<dbReference type="PROSITE" id="PS50889">
    <property type="entry name" value="S4"/>
    <property type="match status" value="1"/>
</dbReference>
<dbReference type="InterPro" id="IPR006145">
    <property type="entry name" value="PsdUridine_synth_RsuA/RluA"/>
</dbReference>
<keyword evidence="7" id="KW-1185">Reference proteome</keyword>
<evidence type="ECO:0000259" key="5">
    <source>
        <dbReference type="SMART" id="SM00363"/>
    </source>
</evidence>
<keyword evidence="2" id="KW-0413">Isomerase</keyword>
<dbReference type="Gene3D" id="3.30.2350.10">
    <property type="entry name" value="Pseudouridine synthase"/>
    <property type="match status" value="1"/>
</dbReference>
<name>A0ABV4TZE6_9BACT</name>
<dbReference type="NCBIfam" id="TIGR00005">
    <property type="entry name" value="rluA_subfam"/>
    <property type="match status" value="1"/>
</dbReference>
<dbReference type="PANTHER" id="PTHR21600">
    <property type="entry name" value="MITOCHONDRIAL RNA PSEUDOURIDINE SYNTHASE"/>
    <property type="match status" value="1"/>
</dbReference>
<dbReference type="Pfam" id="PF00849">
    <property type="entry name" value="PseudoU_synth_2"/>
    <property type="match status" value="1"/>
</dbReference>
<comment type="caution">
    <text evidence="6">The sequence shown here is derived from an EMBL/GenBank/DDBJ whole genome shotgun (WGS) entry which is preliminary data.</text>
</comment>
<keyword evidence="3" id="KW-0694">RNA-binding</keyword>
<evidence type="ECO:0000313" key="7">
    <source>
        <dbReference type="Proteomes" id="UP001575105"/>
    </source>
</evidence>
<dbReference type="CDD" id="cd02869">
    <property type="entry name" value="PseudoU_synth_RluA_like"/>
    <property type="match status" value="1"/>
</dbReference>
<dbReference type="EMBL" id="JBGUBD010000001">
    <property type="protein sequence ID" value="MFA9476715.1"/>
    <property type="molecule type" value="Genomic_DNA"/>
</dbReference>
<dbReference type="RefSeq" id="WP_425343644.1">
    <property type="nucleotide sequence ID" value="NZ_JBGUBD010000001.1"/>
</dbReference>
<dbReference type="InterPro" id="IPR006225">
    <property type="entry name" value="PsdUridine_synth_RluC/D"/>
</dbReference>
<accession>A0ABV4TZE6</accession>
<evidence type="ECO:0000313" key="6">
    <source>
        <dbReference type="EMBL" id="MFA9476715.1"/>
    </source>
</evidence>
<dbReference type="InterPro" id="IPR020103">
    <property type="entry name" value="PsdUridine_synth_cat_dom_sf"/>
</dbReference>
<sequence>MPPRFHKKRNLPPPRADKATLAAGVDEAMEAAAELTHSDLEDESPDHLRYRLSRDAKERLDKNLQAHIRHASRHQIQKLIALGGVRVNGKSAKPSTKLKAGDIVDVIVPPRPTKEFKPEPIPLDVLYEDDSFIVVNKQAGLIVHPARGQMTGTLINGLAYHFQQQASNTPSTPKVSHEDGSVEGLSSLGVDDARPGIVHRLDRNTTGVMIVAKQDEPHWKLARQFEDRTNLKAYLAVVHGCPDPPGGAVEQPIAKHPTIREAMAVRNDSTAKHALTLYRVRERYKGYSLVELELKTGRTHQIRVHLSFLGHPIVGDILYGGEPIGDRELDTPPLPAAHRAMMTYARPKAEGDKLEADALARDDIYMTTPALHAALLGIRHPMRNDEEMIFTAPIHSSMRTLIDKLRERPDEGPVVTSGYWVDLDRALP</sequence>
<feature type="region of interest" description="Disordered" evidence="4">
    <location>
        <begin position="165"/>
        <end position="188"/>
    </location>
</feature>
<evidence type="ECO:0000256" key="1">
    <source>
        <dbReference type="ARBA" id="ARBA00010876"/>
    </source>
</evidence>
<dbReference type="SMART" id="SM00363">
    <property type="entry name" value="S4"/>
    <property type="match status" value="1"/>
</dbReference>
<dbReference type="InterPro" id="IPR036986">
    <property type="entry name" value="S4_RNA-bd_sf"/>
</dbReference>
<evidence type="ECO:0000256" key="2">
    <source>
        <dbReference type="ARBA" id="ARBA00023235"/>
    </source>
</evidence>
<dbReference type="InterPro" id="IPR050188">
    <property type="entry name" value="RluA_PseudoU_synthase"/>
</dbReference>
<dbReference type="PROSITE" id="PS01129">
    <property type="entry name" value="PSI_RLU"/>
    <property type="match status" value="1"/>
</dbReference>
<dbReference type="SUPFAM" id="SSF55120">
    <property type="entry name" value="Pseudouridine synthase"/>
    <property type="match status" value="1"/>
</dbReference>
<proteinExistence type="inferred from homology"/>
<feature type="compositionally biased region" description="Polar residues" evidence="4">
    <location>
        <begin position="165"/>
        <end position="174"/>
    </location>
</feature>
<dbReference type="CDD" id="cd00165">
    <property type="entry name" value="S4"/>
    <property type="match status" value="1"/>
</dbReference>
<evidence type="ECO:0000256" key="3">
    <source>
        <dbReference type="PROSITE-ProRule" id="PRU00182"/>
    </source>
</evidence>
<reference evidence="6 7" key="1">
    <citation type="submission" date="2024-08" db="EMBL/GenBank/DDBJ databases">
        <title>Whole-genome sequencing of halo(alkali)philic microorganisms from hypersaline lakes.</title>
        <authorList>
            <person name="Sorokin D.Y."/>
            <person name="Merkel A.Y."/>
            <person name="Messina E."/>
            <person name="Yakimov M."/>
        </authorList>
    </citation>
    <scope>NUCLEOTIDE SEQUENCE [LARGE SCALE GENOMIC DNA]</scope>
    <source>
        <strain evidence="6 7">AB-hyl4</strain>
    </source>
</reference>
<dbReference type="InterPro" id="IPR002942">
    <property type="entry name" value="S4_RNA-bd"/>
</dbReference>
<dbReference type="Gene3D" id="3.10.290.10">
    <property type="entry name" value="RNA-binding S4 domain"/>
    <property type="match status" value="1"/>
</dbReference>
<dbReference type="Pfam" id="PF01479">
    <property type="entry name" value="S4"/>
    <property type="match status" value="1"/>
</dbReference>
<dbReference type="PANTHER" id="PTHR21600:SF44">
    <property type="entry name" value="RIBOSOMAL LARGE SUBUNIT PSEUDOURIDINE SYNTHASE D"/>
    <property type="match status" value="1"/>
</dbReference>
<organism evidence="6 7">
    <name type="scientific">Natronomicrosphaera hydrolytica</name>
    <dbReference type="NCBI Taxonomy" id="3242702"/>
    <lineage>
        <taxon>Bacteria</taxon>
        <taxon>Pseudomonadati</taxon>
        <taxon>Planctomycetota</taxon>
        <taxon>Phycisphaerae</taxon>
        <taxon>Phycisphaerales</taxon>
        <taxon>Phycisphaeraceae</taxon>
        <taxon>Natronomicrosphaera</taxon>
    </lineage>
</organism>
<feature type="domain" description="RNA-binding S4" evidence="5">
    <location>
        <begin position="58"/>
        <end position="118"/>
    </location>
</feature>
<dbReference type="InterPro" id="IPR006224">
    <property type="entry name" value="PsdUridine_synth_RluA-like_CS"/>
</dbReference>
<gene>
    <name evidence="6" type="ORF">ACERK3_00270</name>
</gene>
<dbReference type="SUPFAM" id="SSF55174">
    <property type="entry name" value="Alpha-L RNA-binding motif"/>
    <property type="match status" value="1"/>
</dbReference>